<keyword evidence="2" id="KW-0496">Mitochondrion</keyword>
<evidence type="ECO:0000256" key="1">
    <source>
        <dbReference type="SAM" id="MobiDB-lite"/>
    </source>
</evidence>
<proteinExistence type="predicted"/>
<evidence type="ECO:0000313" key="3">
    <source>
        <dbReference type="Proteomes" id="UP000245207"/>
    </source>
</evidence>
<dbReference type="EMBL" id="PKPP01000283">
    <property type="protein sequence ID" value="PWA94838.1"/>
    <property type="molecule type" value="Genomic_DNA"/>
</dbReference>
<geneLocation type="mitochondrion" evidence="2"/>
<sequence>MVCAFYIVTVSEFAGKFGSIICTATNFKEPIGDFENENKRNYKTLVRKLLNSVPKKFLPIVASIEQYSEIDKMSFEEAMGRIITFEERIKSQDEPEENYQDKLLMASSNNQSRGKGRGKNYNKEAKESMKWKNTPKCTWDKYESRN</sequence>
<dbReference type="Proteomes" id="UP000245207">
    <property type="component" value="Unassembled WGS sequence"/>
</dbReference>
<keyword evidence="3" id="KW-1185">Reference proteome</keyword>
<protein>
    <submittedName>
        <fullName evidence="2">Zinc finger, CCHC-type</fullName>
    </submittedName>
</protein>
<gene>
    <name evidence="2" type="ORF">CTI12_AA016610</name>
</gene>
<name>A0A2U1QA05_ARTAN</name>
<reference evidence="2 3" key="1">
    <citation type="journal article" date="2018" name="Mol. Plant">
        <title>The genome of Artemisia annua provides insight into the evolution of Asteraceae family and artemisinin biosynthesis.</title>
        <authorList>
            <person name="Shen Q."/>
            <person name="Zhang L."/>
            <person name="Liao Z."/>
            <person name="Wang S."/>
            <person name="Yan T."/>
            <person name="Shi P."/>
            <person name="Liu M."/>
            <person name="Fu X."/>
            <person name="Pan Q."/>
            <person name="Wang Y."/>
            <person name="Lv Z."/>
            <person name="Lu X."/>
            <person name="Zhang F."/>
            <person name="Jiang W."/>
            <person name="Ma Y."/>
            <person name="Chen M."/>
            <person name="Hao X."/>
            <person name="Li L."/>
            <person name="Tang Y."/>
            <person name="Lv G."/>
            <person name="Zhou Y."/>
            <person name="Sun X."/>
            <person name="Brodelius P.E."/>
            <person name="Rose J.K.C."/>
            <person name="Tang K."/>
        </authorList>
    </citation>
    <scope>NUCLEOTIDE SEQUENCE [LARGE SCALE GENOMIC DNA]</scope>
    <source>
        <strain evidence="3">cv. Huhao1</strain>
        <tissue evidence="2">Leaf</tissue>
    </source>
</reference>
<accession>A0A2U1QA05</accession>
<evidence type="ECO:0000313" key="2">
    <source>
        <dbReference type="EMBL" id="PWA94838.1"/>
    </source>
</evidence>
<dbReference type="AlphaFoldDB" id="A0A2U1QA05"/>
<feature type="compositionally biased region" description="Basic and acidic residues" evidence="1">
    <location>
        <begin position="121"/>
        <end position="130"/>
    </location>
</feature>
<feature type="region of interest" description="Disordered" evidence="1">
    <location>
        <begin position="90"/>
        <end position="132"/>
    </location>
</feature>
<organism evidence="2 3">
    <name type="scientific">Artemisia annua</name>
    <name type="common">Sweet wormwood</name>
    <dbReference type="NCBI Taxonomy" id="35608"/>
    <lineage>
        <taxon>Eukaryota</taxon>
        <taxon>Viridiplantae</taxon>
        <taxon>Streptophyta</taxon>
        <taxon>Embryophyta</taxon>
        <taxon>Tracheophyta</taxon>
        <taxon>Spermatophyta</taxon>
        <taxon>Magnoliopsida</taxon>
        <taxon>eudicotyledons</taxon>
        <taxon>Gunneridae</taxon>
        <taxon>Pentapetalae</taxon>
        <taxon>asterids</taxon>
        <taxon>campanulids</taxon>
        <taxon>Asterales</taxon>
        <taxon>Asteraceae</taxon>
        <taxon>Asteroideae</taxon>
        <taxon>Anthemideae</taxon>
        <taxon>Artemisiinae</taxon>
        <taxon>Artemisia</taxon>
    </lineage>
</organism>
<comment type="caution">
    <text evidence="2">The sequence shown here is derived from an EMBL/GenBank/DDBJ whole genome shotgun (WGS) entry which is preliminary data.</text>
</comment>
<dbReference type="OrthoDB" id="1747156at2759"/>